<feature type="transmembrane region" description="Helical" evidence="1">
    <location>
        <begin position="187"/>
        <end position="205"/>
    </location>
</feature>
<dbReference type="RefSeq" id="WP_144430490.1">
    <property type="nucleotide sequence ID" value="NZ_CXSU01000005.1"/>
</dbReference>
<feature type="transmembrane region" description="Helical" evidence="1">
    <location>
        <begin position="37"/>
        <end position="55"/>
    </location>
</feature>
<reference evidence="2 3" key="1">
    <citation type="submission" date="2015-07" db="EMBL/GenBank/DDBJ databases">
        <authorList>
            <person name="Noorani M."/>
        </authorList>
    </citation>
    <scope>NUCLEOTIDE SEQUENCE [LARGE SCALE GENOMIC DNA]</scope>
    <source>
        <strain evidence="2 3">CECT 7802</strain>
    </source>
</reference>
<evidence type="ECO:0000256" key="1">
    <source>
        <dbReference type="SAM" id="Phobius"/>
    </source>
</evidence>
<protein>
    <submittedName>
        <fullName evidence="2">Uncharacterized protein</fullName>
    </submittedName>
</protein>
<organism evidence="2 3">
    <name type="scientific">Jannaschia donghaensis</name>
    <dbReference type="NCBI Taxonomy" id="420998"/>
    <lineage>
        <taxon>Bacteria</taxon>
        <taxon>Pseudomonadati</taxon>
        <taxon>Pseudomonadota</taxon>
        <taxon>Alphaproteobacteria</taxon>
        <taxon>Rhodobacterales</taxon>
        <taxon>Roseobacteraceae</taxon>
        <taxon>Jannaschia</taxon>
    </lineage>
</organism>
<gene>
    <name evidence="2" type="ORF">JDO7802_00584</name>
</gene>
<keyword evidence="1" id="KW-1133">Transmembrane helix</keyword>
<keyword evidence="3" id="KW-1185">Reference proteome</keyword>
<name>A0A0M6YE07_9RHOB</name>
<dbReference type="AlphaFoldDB" id="A0A0M6YE07"/>
<dbReference type="Proteomes" id="UP000049222">
    <property type="component" value="Unassembled WGS sequence"/>
</dbReference>
<keyword evidence="1" id="KW-0472">Membrane</keyword>
<dbReference type="EMBL" id="CXSU01000005">
    <property type="protein sequence ID" value="CTQ48581.1"/>
    <property type="molecule type" value="Genomic_DNA"/>
</dbReference>
<accession>A0A0M6YE07</accession>
<evidence type="ECO:0000313" key="2">
    <source>
        <dbReference type="EMBL" id="CTQ48581.1"/>
    </source>
</evidence>
<sequence length="222" mass="25283">MQASRIDYRDRGARERGVMNLRFSGLTDSQMVNRFKIIWILVSVIACVYFSFYAFPKALNSDSPEDVTLNFSVIDVVGDQETSTRYFPNRGHWRERYLSGAQEKEYLFVSLCDMIPQYQRPNCDPSDNWISIPISDLGCTSLEDCEVSSLTILAHDREDFLTGVKTLDGSAMPGTADPPFSFENPNSWGVLAPFLMFLLTFFLSIKSGRTVGEFLFKPYLEK</sequence>
<evidence type="ECO:0000313" key="3">
    <source>
        <dbReference type="Proteomes" id="UP000049222"/>
    </source>
</evidence>
<keyword evidence="1" id="KW-0812">Transmembrane</keyword>
<proteinExistence type="predicted"/>